<evidence type="ECO:0000259" key="9">
    <source>
        <dbReference type="Pfam" id="PF00005"/>
    </source>
</evidence>
<dbReference type="InterPro" id="IPR026082">
    <property type="entry name" value="ABCA"/>
</dbReference>
<dbReference type="GO" id="GO:0005319">
    <property type="term" value="F:lipid transporter activity"/>
    <property type="evidence" value="ECO:0007669"/>
    <property type="project" value="TreeGrafter"/>
</dbReference>
<feature type="domain" description="ABC transporter" evidence="9">
    <location>
        <begin position="1"/>
        <end position="116"/>
    </location>
</feature>
<dbReference type="FunFam" id="3.40.50.300:FF:000335">
    <property type="entry name" value="ATP binding cassette subfamily A member 5"/>
    <property type="match status" value="1"/>
</dbReference>
<keyword evidence="6" id="KW-0067">ATP-binding</keyword>
<dbReference type="Pfam" id="PF00005">
    <property type="entry name" value="ABC_tran"/>
    <property type="match status" value="1"/>
</dbReference>
<dbReference type="PANTHER" id="PTHR19229:SF154">
    <property type="entry name" value="ABC TRANSPORTER A FAMILY MEMBER 3-RELATED"/>
    <property type="match status" value="1"/>
</dbReference>
<name>A0A565BT07_9BRAS</name>
<evidence type="ECO:0000256" key="3">
    <source>
        <dbReference type="ARBA" id="ARBA00022448"/>
    </source>
</evidence>
<reference evidence="10" key="1">
    <citation type="submission" date="2019-07" db="EMBL/GenBank/DDBJ databases">
        <authorList>
            <person name="Dittberner H."/>
        </authorList>
    </citation>
    <scope>NUCLEOTIDE SEQUENCE [LARGE SCALE GENOMIC DNA]</scope>
</reference>
<evidence type="ECO:0000313" key="10">
    <source>
        <dbReference type="EMBL" id="VVB04511.1"/>
    </source>
</evidence>
<dbReference type="InterPro" id="IPR027417">
    <property type="entry name" value="P-loop_NTPase"/>
</dbReference>
<evidence type="ECO:0000256" key="6">
    <source>
        <dbReference type="ARBA" id="ARBA00022840"/>
    </source>
</evidence>
<evidence type="ECO:0000256" key="2">
    <source>
        <dbReference type="ARBA" id="ARBA00008526"/>
    </source>
</evidence>
<dbReference type="GO" id="GO:0016887">
    <property type="term" value="F:ATP hydrolysis activity"/>
    <property type="evidence" value="ECO:0007669"/>
    <property type="project" value="InterPro"/>
</dbReference>
<evidence type="ECO:0000256" key="4">
    <source>
        <dbReference type="ARBA" id="ARBA00022692"/>
    </source>
</evidence>
<dbReference type="EMBL" id="CABITT030000005">
    <property type="protein sequence ID" value="VVB04511.1"/>
    <property type="molecule type" value="Genomic_DNA"/>
</dbReference>
<gene>
    <name evidence="10" type="ORF">ANE_LOCUS14955</name>
</gene>
<dbReference type="InterPro" id="IPR003439">
    <property type="entry name" value="ABC_transporter-like_ATP-bd"/>
</dbReference>
<keyword evidence="11" id="KW-1185">Reference proteome</keyword>
<keyword evidence="4" id="KW-0812">Transmembrane</keyword>
<comment type="subcellular location">
    <subcellularLocation>
        <location evidence="1">Membrane</location>
        <topology evidence="1">Multi-pass membrane protein</topology>
    </subcellularLocation>
</comment>
<dbReference type="Pfam" id="PF24526">
    <property type="entry name" value="ABCA12_C"/>
    <property type="match status" value="1"/>
</dbReference>
<evidence type="ECO:0000256" key="8">
    <source>
        <dbReference type="ARBA" id="ARBA00023136"/>
    </source>
</evidence>
<evidence type="ECO:0000256" key="7">
    <source>
        <dbReference type="ARBA" id="ARBA00022989"/>
    </source>
</evidence>
<dbReference type="InterPro" id="IPR017871">
    <property type="entry name" value="ABC_transporter-like_CS"/>
</dbReference>
<evidence type="ECO:0000313" key="11">
    <source>
        <dbReference type="Proteomes" id="UP000489600"/>
    </source>
</evidence>
<organism evidence="10 11">
    <name type="scientific">Arabis nemorensis</name>
    <dbReference type="NCBI Taxonomy" id="586526"/>
    <lineage>
        <taxon>Eukaryota</taxon>
        <taxon>Viridiplantae</taxon>
        <taxon>Streptophyta</taxon>
        <taxon>Embryophyta</taxon>
        <taxon>Tracheophyta</taxon>
        <taxon>Spermatophyta</taxon>
        <taxon>Magnoliopsida</taxon>
        <taxon>eudicotyledons</taxon>
        <taxon>Gunneridae</taxon>
        <taxon>Pentapetalae</taxon>
        <taxon>rosids</taxon>
        <taxon>malvids</taxon>
        <taxon>Brassicales</taxon>
        <taxon>Brassicaceae</taxon>
        <taxon>Arabideae</taxon>
        <taxon>Arabis</taxon>
    </lineage>
</organism>
<dbReference type="GO" id="GO:0005524">
    <property type="term" value="F:ATP binding"/>
    <property type="evidence" value="ECO:0007669"/>
    <property type="project" value="UniProtKB-KW"/>
</dbReference>
<evidence type="ECO:0000256" key="1">
    <source>
        <dbReference type="ARBA" id="ARBA00004141"/>
    </source>
</evidence>
<comment type="caution">
    <text evidence="10">The sequence shown here is derived from an EMBL/GenBank/DDBJ whole genome shotgun (WGS) entry which is preliminary data.</text>
</comment>
<sequence length="268" mass="29921">MTGLVKPTSGAAFVQGLDICKEMDKVYTSMGVCPQHDLLWETLTGREHLLFYGRLKNLKGFDLNQAVDESLQNVNLFKGEFANKLAGKYSGGMKRRLSVAISLIGNPKVVYMDEPSTGLDPASRMNLWTVIRRAKRHIAIILTTHSMEEAEFLCDRLGIFVDGRLKCIGNPKELKGRYGGSYVFTMTTSSEHEQDVEMLVQDFSPNAKKIYHIGGTQKFEIPKEQVRISEVFQLVEKAKSSFKVLAWGLAETSLEDVFIKVAGSAQGF</sequence>
<evidence type="ECO:0000256" key="5">
    <source>
        <dbReference type="ARBA" id="ARBA00022741"/>
    </source>
</evidence>
<dbReference type="Gene3D" id="3.40.50.300">
    <property type="entry name" value="P-loop containing nucleotide triphosphate hydrolases"/>
    <property type="match status" value="1"/>
</dbReference>
<dbReference type="GO" id="GO:0016020">
    <property type="term" value="C:membrane"/>
    <property type="evidence" value="ECO:0007669"/>
    <property type="project" value="UniProtKB-SubCell"/>
</dbReference>
<dbReference type="PANTHER" id="PTHR19229">
    <property type="entry name" value="ATP-BINDING CASSETTE TRANSPORTER SUBFAMILY A ABCA"/>
    <property type="match status" value="1"/>
</dbReference>
<dbReference type="AlphaFoldDB" id="A0A565BT07"/>
<protein>
    <recommendedName>
        <fullName evidence="9">ABC transporter domain-containing protein</fullName>
    </recommendedName>
</protein>
<proteinExistence type="inferred from homology"/>
<dbReference type="SUPFAM" id="SSF52540">
    <property type="entry name" value="P-loop containing nucleoside triphosphate hydrolases"/>
    <property type="match status" value="1"/>
</dbReference>
<keyword evidence="7" id="KW-1133">Transmembrane helix</keyword>
<keyword evidence="3" id="KW-0813">Transport</keyword>
<accession>A0A565BT07</accession>
<keyword evidence="5" id="KW-0547">Nucleotide-binding</keyword>
<keyword evidence="8" id="KW-0472">Membrane</keyword>
<dbReference type="PROSITE" id="PS00211">
    <property type="entry name" value="ABC_TRANSPORTER_1"/>
    <property type="match status" value="1"/>
</dbReference>
<comment type="similarity">
    <text evidence="2">Belongs to the ABC transporter superfamily. ABCA family. CPR flippase (TC 3.A.1.211) subfamily.</text>
</comment>
<dbReference type="CDD" id="cd03263">
    <property type="entry name" value="ABC_subfamily_A"/>
    <property type="match status" value="1"/>
</dbReference>
<dbReference type="OrthoDB" id="8061355at2759"/>
<dbReference type="GO" id="GO:0140359">
    <property type="term" value="F:ABC-type transporter activity"/>
    <property type="evidence" value="ECO:0007669"/>
    <property type="project" value="InterPro"/>
</dbReference>
<dbReference type="Proteomes" id="UP000489600">
    <property type="component" value="Unassembled WGS sequence"/>
</dbReference>